<dbReference type="InterPro" id="IPR002668">
    <property type="entry name" value="CNT_N_dom"/>
</dbReference>
<gene>
    <name evidence="11" type="ORF">CDV26_10475</name>
</gene>
<feature type="transmembrane region" description="Helical" evidence="7">
    <location>
        <begin position="201"/>
        <end position="220"/>
    </location>
</feature>
<organism evidence="11 12">
    <name type="scientific">Francisella halioticida</name>
    <dbReference type="NCBI Taxonomy" id="549298"/>
    <lineage>
        <taxon>Bacteria</taxon>
        <taxon>Pseudomonadati</taxon>
        <taxon>Pseudomonadota</taxon>
        <taxon>Gammaproteobacteria</taxon>
        <taxon>Thiotrichales</taxon>
        <taxon>Francisellaceae</taxon>
        <taxon>Francisella</taxon>
    </lineage>
</organism>
<dbReference type="InterPro" id="IPR011642">
    <property type="entry name" value="Gate_dom"/>
</dbReference>
<evidence type="ECO:0000259" key="10">
    <source>
        <dbReference type="Pfam" id="PF07670"/>
    </source>
</evidence>
<evidence type="ECO:0000256" key="3">
    <source>
        <dbReference type="ARBA" id="ARBA00022475"/>
    </source>
</evidence>
<evidence type="ECO:0000313" key="12">
    <source>
        <dbReference type="Proteomes" id="UP000249910"/>
    </source>
</evidence>
<dbReference type="RefSeq" id="WP_088773218.1">
    <property type="nucleotide sequence ID" value="NZ_AP023082.1"/>
</dbReference>
<evidence type="ECO:0000256" key="2">
    <source>
        <dbReference type="ARBA" id="ARBA00009033"/>
    </source>
</evidence>
<dbReference type="PANTHER" id="PTHR10590">
    <property type="entry name" value="SODIUM/NUCLEOSIDE COTRANSPORTER"/>
    <property type="match status" value="1"/>
</dbReference>
<protein>
    <submittedName>
        <fullName evidence="11">NupC/NupG family nucleoside CNT transporter</fullName>
    </submittedName>
</protein>
<feature type="domain" description="Nucleoside transporter/FeoB GTPase Gate" evidence="10">
    <location>
        <begin position="93"/>
        <end position="192"/>
    </location>
</feature>
<feature type="transmembrane region" description="Helical" evidence="7">
    <location>
        <begin position="388"/>
        <end position="406"/>
    </location>
</feature>
<evidence type="ECO:0000256" key="7">
    <source>
        <dbReference type="SAM" id="Phobius"/>
    </source>
</evidence>
<keyword evidence="6 7" id="KW-0472">Membrane</keyword>
<feature type="transmembrane region" description="Helical" evidence="7">
    <location>
        <begin position="31"/>
        <end position="49"/>
    </location>
</feature>
<evidence type="ECO:0000313" key="11">
    <source>
        <dbReference type="EMBL" id="ASG68750.1"/>
    </source>
</evidence>
<proteinExistence type="inferred from homology"/>
<name>A0ABM6M152_9GAMM</name>
<evidence type="ECO:0000259" key="8">
    <source>
        <dbReference type="Pfam" id="PF01773"/>
    </source>
</evidence>
<dbReference type="Pfam" id="PF07662">
    <property type="entry name" value="Nucleos_tra2_C"/>
    <property type="match status" value="1"/>
</dbReference>
<feature type="domain" description="Concentrative nucleoside transporter N-terminal" evidence="8">
    <location>
        <begin position="10"/>
        <end position="83"/>
    </location>
</feature>
<evidence type="ECO:0000259" key="9">
    <source>
        <dbReference type="Pfam" id="PF07662"/>
    </source>
</evidence>
<reference evidence="11 12" key="1">
    <citation type="submission" date="2017-06" db="EMBL/GenBank/DDBJ databases">
        <title>Complete genome of Francisella halioticida.</title>
        <authorList>
            <person name="Sjodin A."/>
        </authorList>
    </citation>
    <scope>NUCLEOTIDE SEQUENCE [LARGE SCALE GENOMIC DNA]</scope>
    <source>
        <strain evidence="11 12">DSM 23729</strain>
    </source>
</reference>
<dbReference type="PANTHER" id="PTHR10590:SF4">
    <property type="entry name" value="SOLUTE CARRIER FAMILY 28 MEMBER 3"/>
    <property type="match status" value="1"/>
</dbReference>
<feature type="transmembrane region" description="Helical" evidence="7">
    <location>
        <begin position="348"/>
        <end position="373"/>
    </location>
</feature>
<evidence type="ECO:0000256" key="5">
    <source>
        <dbReference type="ARBA" id="ARBA00022989"/>
    </source>
</evidence>
<accession>A0ABM6M152</accession>
<dbReference type="EMBL" id="CP022132">
    <property type="protein sequence ID" value="ASG68750.1"/>
    <property type="molecule type" value="Genomic_DNA"/>
</dbReference>
<dbReference type="Proteomes" id="UP000249910">
    <property type="component" value="Chromosome"/>
</dbReference>
<keyword evidence="4 7" id="KW-0812">Transmembrane</keyword>
<evidence type="ECO:0000256" key="1">
    <source>
        <dbReference type="ARBA" id="ARBA00004651"/>
    </source>
</evidence>
<feature type="transmembrane region" description="Helical" evidence="7">
    <location>
        <begin position="91"/>
        <end position="113"/>
    </location>
</feature>
<keyword evidence="3" id="KW-1003">Cell membrane</keyword>
<feature type="transmembrane region" description="Helical" evidence="7">
    <location>
        <begin position="282"/>
        <end position="306"/>
    </location>
</feature>
<dbReference type="InterPro" id="IPR008276">
    <property type="entry name" value="C_nuclsd_transpt"/>
</dbReference>
<feature type="transmembrane region" description="Helical" evidence="7">
    <location>
        <begin position="6"/>
        <end position="24"/>
    </location>
</feature>
<keyword evidence="5 7" id="KW-1133">Transmembrane helix</keyword>
<feature type="transmembrane region" description="Helical" evidence="7">
    <location>
        <begin position="167"/>
        <end position="189"/>
    </location>
</feature>
<comment type="subcellular location">
    <subcellularLocation>
        <location evidence="1">Cell membrane</location>
        <topology evidence="1">Multi-pass membrane protein</topology>
    </subcellularLocation>
</comment>
<dbReference type="InterPro" id="IPR011657">
    <property type="entry name" value="CNT_C_dom"/>
</dbReference>
<feature type="domain" description="Concentrative nucleoside transporter C-terminal" evidence="9">
    <location>
        <begin position="202"/>
        <end position="404"/>
    </location>
</feature>
<comment type="similarity">
    <text evidence="2">Belongs to the concentrative nucleoside transporter (CNT) (TC 2.A.41) family.</text>
</comment>
<evidence type="ECO:0000256" key="6">
    <source>
        <dbReference type="ARBA" id="ARBA00023136"/>
    </source>
</evidence>
<dbReference type="Pfam" id="PF07670">
    <property type="entry name" value="Gate"/>
    <property type="match status" value="1"/>
</dbReference>
<sequence length="407" mass="44797">MITKLIFFVLGVVVVFILSFLWSSDRKKIRYNYLGIILIVQILLAYFLLRSSIGEDIVGVIVRGFDVLLQCANDGTRFIFGSLTDMDGGHLFFFTVGMPIVLMSALIGILQYFKILPVIIKVVGFILSKITGMGRLESFNAVSSLSVGQSENFIAYKKIIGHLPSNVLYTMAATAMSTVSLAISGAYMQMLSVKNGFDPKFVIVAMVMNMFGTFFVLTVINPYDKSEDISFDSLHEAYDERSEKQSFFEMLTEYILDGFKVAVIVCAMLIGFIALISLLNTLFISIFSISFTGILGYVFYPFAWVLHIPNNQIHLAGQIMGTKIVTNEFAAIDFMVKHSAELTSHTKAVVSVFLISFANFASIGIIIGAIQALSKEASVKVAKFSLKILYGAVLVSLLSAVIVGFVV</sequence>
<evidence type="ECO:0000256" key="4">
    <source>
        <dbReference type="ARBA" id="ARBA00022692"/>
    </source>
</evidence>
<feature type="transmembrane region" description="Helical" evidence="7">
    <location>
        <begin position="254"/>
        <end position="276"/>
    </location>
</feature>
<keyword evidence="12" id="KW-1185">Reference proteome</keyword>
<dbReference type="Pfam" id="PF01773">
    <property type="entry name" value="Nucleos_tra2_N"/>
    <property type="match status" value="1"/>
</dbReference>